<proteinExistence type="predicted"/>
<organism evidence="1 2">
    <name type="scientific">Plasmodium cynomolgi (strain B)</name>
    <dbReference type="NCBI Taxonomy" id="1120755"/>
    <lineage>
        <taxon>Eukaryota</taxon>
        <taxon>Sar</taxon>
        <taxon>Alveolata</taxon>
        <taxon>Apicomplexa</taxon>
        <taxon>Aconoidasida</taxon>
        <taxon>Haemosporida</taxon>
        <taxon>Plasmodiidae</taxon>
        <taxon>Plasmodium</taxon>
        <taxon>Plasmodium (Plasmodium)</taxon>
    </lineage>
</organism>
<gene>
    <name evidence="1" type="ORF">PCYB_006210</name>
</gene>
<sequence length="334" mass="39281">MSEIKKDIEIWQKEYPFLDDVWNTYKIFDNAVEDDKNLYNSLCNLNLENLCVELSEYQDFCKKLMRNLGYFSLEPKGKQLSSKRCYILYNWIYNSIDENNITENIVNKCFEAYKNYMNKTGSPIICENILKYEIYDPRKIILINVFSDNKDVIINTLIDMEKNIINNPRHNFVCECVKIYKEMNEKYCRYLDKEKKRSTCSILSAFKEEYKIYFFDEDYEKYKIPSLDNIVQDLSTKCRKNENLLQLDSVVGETHVSYPESDLLTATEGPRDILTDNTTITHGNVDSPMKKIVTTAISTFAGASLPLALLYKVNTKFYLNICKILNTYNYSMFS</sequence>
<dbReference type="OMA" id="PSECKIN"/>
<name>K6VKA1_PLACD</name>
<evidence type="ECO:0000313" key="2">
    <source>
        <dbReference type="Proteomes" id="UP000006319"/>
    </source>
</evidence>
<dbReference type="RefSeq" id="XP_004228090.1">
    <property type="nucleotide sequence ID" value="XM_004228042.1"/>
</dbReference>
<dbReference type="Proteomes" id="UP000006319">
    <property type="component" value="Unassembled WGS sequence"/>
</dbReference>
<protein>
    <submittedName>
        <fullName evidence="1">Uncharacterized protein</fullName>
    </submittedName>
</protein>
<dbReference type="KEGG" id="pcy:PCYB_006210"/>
<reference evidence="1 2" key="1">
    <citation type="journal article" date="2012" name="Nat. Genet.">
        <title>Plasmodium cynomolgi genome sequences provide insight into Plasmodium vivax and the monkey malaria clade.</title>
        <authorList>
            <person name="Tachibana S."/>
            <person name="Sullivan S.A."/>
            <person name="Kawai S."/>
            <person name="Nakamura S."/>
            <person name="Kim H.R."/>
            <person name="Goto N."/>
            <person name="Arisue N."/>
            <person name="Palacpac N.M.Q."/>
            <person name="Honma H."/>
            <person name="Yagi M."/>
            <person name="Tougan T."/>
            <person name="Katakai Y."/>
            <person name="Kaneko O."/>
            <person name="Mita T."/>
            <person name="Kita K."/>
            <person name="Yasutomi Y."/>
            <person name="Sutton P.L."/>
            <person name="Shakhbatyan R."/>
            <person name="Horii T."/>
            <person name="Yasunaga T."/>
            <person name="Barnwell J.W."/>
            <person name="Escalante A.A."/>
            <person name="Carlton J.M."/>
            <person name="Tanabe K."/>
        </authorList>
    </citation>
    <scope>NUCLEOTIDE SEQUENCE [LARGE SCALE GENOMIC DNA]</scope>
    <source>
        <strain evidence="1 2">B</strain>
    </source>
</reference>
<dbReference type="AlphaFoldDB" id="K6VKA1"/>
<accession>K6VKA1</accession>
<dbReference type="EMBL" id="DF158027">
    <property type="protein sequence ID" value="GAB69872.1"/>
    <property type="molecule type" value="Genomic_DNA"/>
</dbReference>
<evidence type="ECO:0000313" key="1">
    <source>
        <dbReference type="EMBL" id="GAB69872.1"/>
    </source>
</evidence>
<dbReference type="GeneID" id="14696414"/>
<dbReference type="VEuPathDB" id="PlasmoDB:PCYB_006210"/>
<keyword evidence="2" id="KW-1185">Reference proteome</keyword>
<dbReference type="PhylomeDB" id="K6VKA1"/>